<dbReference type="SUPFAM" id="SSF54523">
    <property type="entry name" value="Pili subunits"/>
    <property type="match status" value="1"/>
</dbReference>
<evidence type="ECO:0000313" key="4">
    <source>
        <dbReference type="Proteomes" id="UP001235760"/>
    </source>
</evidence>
<feature type="region of interest" description="Disordered" evidence="1">
    <location>
        <begin position="124"/>
        <end position="170"/>
    </location>
</feature>
<keyword evidence="2" id="KW-0472">Membrane</keyword>
<feature type="compositionally biased region" description="Polar residues" evidence="1">
    <location>
        <begin position="160"/>
        <end position="170"/>
    </location>
</feature>
<dbReference type="Pfam" id="PF07963">
    <property type="entry name" value="N_methyl"/>
    <property type="match status" value="1"/>
</dbReference>
<keyword evidence="2" id="KW-1133">Transmembrane helix</keyword>
<name>A0ABT9G227_LEPDI</name>
<dbReference type="InterPro" id="IPR012902">
    <property type="entry name" value="N_methyl_site"/>
</dbReference>
<dbReference type="Gene3D" id="3.30.700.10">
    <property type="entry name" value="Glycoprotein, Type 4 Pilin"/>
    <property type="match status" value="1"/>
</dbReference>
<feature type="transmembrane region" description="Helical" evidence="2">
    <location>
        <begin position="21"/>
        <end position="45"/>
    </location>
</feature>
<comment type="caution">
    <text evidence="3">The sequence shown here is derived from an EMBL/GenBank/DDBJ whole genome shotgun (WGS) entry which is preliminary data.</text>
</comment>
<dbReference type="NCBIfam" id="TIGR02532">
    <property type="entry name" value="IV_pilin_GFxxxE"/>
    <property type="match status" value="1"/>
</dbReference>
<dbReference type="EMBL" id="JAUZEE010000003">
    <property type="protein sequence ID" value="MDP4300549.1"/>
    <property type="molecule type" value="Genomic_DNA"/>
</dbReference>
<proteinExistence type="predicted"/>
<reference evidence="3 4" key="1">
    <citation type="submission" date="2023-08" db="EMBL/GenBank/DDBJ databases">
        <authorList>
            <person name="Roldan D.M."/>
            <person name="Menes R.J."/>
        </authorList>
    </citation>
    <scope>NUCLEOTIDE SEQUENCE [LARGE SCALE GENOMIC DNA]</scope>
    <source>
        <strain evidence="3 4">CCM 2812</strain>
    </source>
</reference>
<evidence type="ECO:0000256" key="1">
    <source>
        <dbReference type="SAM" id="MobiDB-lite"/>
    </source>
</evidence>
<evidence type="ECO:0000256" key="2">
    <source>
        <dbReference type="SAM" id="Phobius"/>
    </source>
</evidence>
<dbReference type="Proteomes" id="UP001235760">
    <property type="component" value="Unassembled WGS sequence"/>
</dbReference>
<protein>
    <submittedName>
        <fullName evidence="3">Type II secretion system protein</fullName>
    </submittedName>
</protein>
<accession>A0ABT9G227</accession>
<sequence length="170" mass="18671">MKPSPSSPSSPARPARPRRRSLLGFTLMELVVVMTLIGLLLTVALPRYLDALDRGKEKVLERNLTLMREAIDRHYGDTGKYPDRLEDLVAKRYLRAIPPDPFVEAPTWVVIAPSDITLGNVIDVDSTGNDQDGRPRKNAGGNGSDGPSTRPVANGARITVTVTQQPDFER</sequence>
<evidence type="ECO:0000313" key="3">
    <source>
        <dbReference type="EMBL" id="MDP4300549.1"/>
    </source>
</evidence>
<gene>
    <name evidence="3" type="ORF">Q8X39_07870</name>
</gene>
<organism evidence="3 4">
    <name type="scientific">Leptothrix discophora</name>
    <dbReference type="NCBI Taxonomy" id="89"/>
    <lineage>
        <taxon>Bacteria</taxon>
        <taxon>Pseudomonadati</taxon>
        <taxon>Pseudomonadota</taxon>
        <taxon>Betaproteobacteria</taxon>
        <taxon>Burkholderiales</taxon>
        <taxon>Sphaerotilaceae</taxon>
        <taxon>Leptothrix</taxon>
    </lineage>
</organism>
<keyword evidence="2" id="KW-0812">Transmembrane</keyword>
<dbReference type="RefSeq" id="WP_305749099.1">
    <property type="nucleotide sequence ID" value="NZ_JAUZEE010000003.1"/>
</dbReference>
<keyword evidence="4" id="KW-1185">Reference proteome</keyword>
<dbReference type="InterPro" id="IPR045584">
    <property type="entry name" value="Pilin-like"/>
</dbReference>